<dbReference type="CDD" id="cd00419">
    <property type="entry name" value="Ferrochelatase_C"/>
    <property type="match status" value="1"/>
</dbReference>
<dbReference type="RefSeq" id="WP_054197836.1">
    <property type="nucleotide sequence ID" value="NZ_JNOC01000024.1"/>
</dbReference>
<dbReference type="EMBL" id="JNOC01000024">
    <property type="protein sequence ID" value="KPH55992.1"/>
    <property type="molecule type" value="Genomic_DNA"/>
</dbReference>
<dbReference type="Pfam" id="PF00762">
    <property type="entry name" value="Ferrochelatase"/>
    <property type="match status" value="1"/>
</dbReference>
<keyword evidence="4 7" id="KW-0456">Lyase</keyword>
<sequence>MQKNTPQKAIVLLNMGGASSLNEVEIFLKNMFNDPYILPIKSDFFRKILANFITHKRLEESQNNYKKIGGKSPIIEHTFKLCQTLESLDESYFYTYAMRYTPPFANMVAKELQSKNIQEIVLFSMYPHFSYTTTQSSYEDFLYALKTLNYHPKIHFIKNYFDDLDYNKAIIHRIKESLNNEDSNDFHLIFSAHSLPQKNIDRGDPYQKEILANVNILKKLLLQEGLNFASIQVAYQSKLGPIKWLEPSLENTLKKYKNKKVIIYPIAFSMDNSETDFELSIQYKEVSQNLGILDYRVARCLNDSKEFANFIIKKGNECTKA</sequence>
<evidence type="ECO:0000313" key="10">
    <source>
        <dbReference type="Proteomes" id="UP000037997"/>
    </source>
</evidence>
<dbReference type="HAMAP" id="MF_00323">
    <property type="entry name" value="Ferrochelatase"/>
    <property type="match status" value="1"/>
</dbReference>
<comment type="catalytic activity">
    <reaction evidence="6">
        <text>Fe-coproporphyrin III + 2 H(+) = coproporphyrin III + Fe(2+)</text>
        <dbReference type="Rhea" id="RHEA:49572"/>
        <dbReference type="ChEBI" id="CHEBI:15378"/>
        <dbReference type="ChEBI" id="CHEBI:29033"/>
        <dbReference type="ChEBI" id="CHEBI:68438"/>
        <dbReference type="ChEBI" id="CHEBI:131725"/>
        <dbReference type="EC" id="4.99.1.9"/>
    </reaction>
    <physiologicalReaction direction="right-to-left" evidence="6">
        <dbReference type="Rhea" id="RHEA:49574"/>
    </physiologicalReaction>
</comment>
<dbReference type="NCBIfam" id="TIGR00109">
    <property type="entry name" value="hemH"/>
    <property type="match status" value="1"/>
</dbReference>
<comment type="function">
    <text evidence="7 8">Catalyzes the ferrous insertion into protoporphyrin IX.</text>
</comment>
<dbReference type="PATRIC" id="fig|35818.11.peg.980"/>
<dbReference type="InterPro" id="IPR019772">
    <property type="entry name" value="Ferrochelatase_AS"/>
</dbReference>
<evidence type="ECO:0000256" key="8">
    <source>
        <dbReference type="RuleBase" id="RU000607"/>
    </source>
</evidence>
<evidence type="ECO:0000256" key="4">
    <source>
        <dbReference type="ARBA" id="ARBA00023239"/>
    </source>
</evidence>
<evidence type="ECO:0000256" key="5">
    <source>
        <dbReference type="ARBA" id="ARBA00023244"/>
    </source>
</evidence>
<dbReference type="PROSITE" id="PS00534">
    <property type="entry name" value="FERROCHELATASE"/>
    <property type="match status" value="1"/>
</dbReference>
<dbReference type="Proteomes" id="UP000037997">
    <property type="component" value="Unassembled WGS sequence"/>
</dbReference>
<feature type="binding site" evidence="7">
    <location>
        <position position="274"/>
    </location>
    <ligand>
        <name>Fe(2+)</name>
        <dbReference type="ChEBI" id="CHEBI:29033"/>
    </ligand>
</feature>
<dbReference type="GO" id="GO:0006783">
    <property type="term" value="P:heme biosynthetic process"/>
    <property type="evidence" value="ECO:0007669"/>
    <property type="project" value="UniProtKB-UniRule"/>
</dbReference>
<keyword evidence="2 7" id="KW-0408">Iron</keyword>
<evidence type="ECO:0000256" key="1">
    <source>
        <dbReference type="ARBA" id="ARBA00007718"/>
    </source>
</evidence>
<dbReference type="InterPro" id="IPR033659">
    <property type="entry name" value="Ferrochelatase_N"/>
</dbReference>
<organism evidence="9 10">
    <name type="scientific">Helicobacter pullorum</name>
    <dbReference type="NCBI Taxonomy" id="35818"/>
    <lineage>
        <taxon>Bacteria</taxon>
        <taxon>Pseudomonadati</taxon>
        <taxon>Campylobacterota</taxon>
        <taxon>Epsilonproteobacteria</taxon>
        <taxon>Campylobacterales</taxon>
        <taxon>Helicobacteraceae</taxon>
        <taxon>Helicobacter</taxon>
    </lineage>
</organism>
<feature type="binding site" evidence="7">
    <location>
        <position position="193"/>
    </location>
    <ligand>
        <name>Fe(2+)</name>
        <dbReference type="ChEBI" id="CHEBI:29033"/>
    </ligand>
</feature>
<reference evidence="9 10" key="1">
    <citation type="submission" date="2014-06" db="EMBL/GenBank/DDBJ databases">
        <title>Helicobacter pullorum isolates in fresh chicken meat - phenotypic and genotypic features.</title>
        <authorList>
            <person name="Borges V."/>
            <person name="Santos A."/>
            <person name="Correia C.B."/>
            <person name="Saraiva M."/>
            <person name="Menard A."/>
            <person name="Vieira L."/>
            <person name="Sampaio D.A."/>
            <person name="Gomes J.P."/>
            <person name="Oleastro M."/>
        </authorList>
    </citation>
    <scope>NUCLEOTIDE SEQUENCE [LARGE SCALE GENOMIC DNA]</scope>
    <source>
        <strain evidence="9 10">229334/12</strain>
    </source>
</reference>
<dbReference type="PANTHER" id="PTHR11108">
    <property type="entry name" value="FERROCHELATASE"/>
    <property type="match status" value="1"/>
</dbReference>
<dbReference type="UniPathway" id="UPA00252">
    <property type="reaction ID" value="UER00325"/>
</dbReference>
<comment type="catalytic activity">
    <reaction evidence="7 8">
        <text>heme b + 2 H(+) = protoporphyrin IX + Fe(2+)</text>
        <dbReference type="Rhea" id="RHEA:22584"/>
        <dbReference type="ChEBI" id="CHEBI:15378"/>
        <dbReference type="ChEBI" id="CHEBI:29033"/>
        <dbReference type="ChEBI" id="CHEBI:57306"/>
        <dbReference type="ChEBI" id="CHEBI:60344"/>
        <dbReference type="EC" id="4.98.1.1"/>
    </reaction>
</comment>
<dbReference type="InterPro" id="IPR001015">
    <property type="entry name" value="Ferrochelatase"/>
</dbReference>
<dbReference type="CDD" id="cd03411">
    <property type="entry name" value="Ferrochelatase_N"/>
    <property type="match status" value="1"/>
</dbReference>
<keyword evidence="5 7" id="KW-0627">Porphyrin biosynthesis</keyword>
<evidence type="ECO:0000313" key="9">
    <source>
        <dbReference type="EMBL" id="KPH55992.1"/>
    </source>
</evidence>
<dbReference type="GO" id="GO:0005737">
    <property type="term" value="C:cytoplasm"/>
    <property type="evidence" value="ECO:0007669"/>
    <property type="project" value="UniProtKB-SubCell"/>
</dbReference>
<gene>
    <name evidence="7" type="primary">hemH</name>
    <name evidence="9" type="ORF">HPU229334_04945</name>
</gene>
<dbReference type="EC" id="4.98.1.1" evidence="7 8"/>
<dbReference type="AlphaFoldDB" id="A0A0N1EIK8"/>
<keyword evidence="7" id="KW-0479">Metal-binding</keyword>
<evidence type="ECO:0000256" key="3">
    <source>
        <dbReference type="ARBA" id="ARBA00023133"/>
    </source>
</evidence>
<evidence type="ECO:0000256" key="2">
    <source>
        <dbReference type="ARBA" id="ARBA00023004"/>
    </source>
</evidence>
<evidence type="ECO:0000256" key="6">
    <source>
        <dbReference type="ARBA" id="ARBA00024536"/>
    </source>
</evidence>
<proteinExistence type="inferred from homology"/>
<name>A0A0N1EIK8_9HELI</name>
<keyword evidence="7 8" id="KW-0963">Cytoplasm</keyword>
<accession>A0A0N1EIK8</accession>
<dbReference type="STRING" id="35818.HPU229336_00445"/>
<dbReference type="PANTHER" id="PTHR11108:SF1">
    <property type="entry name" value="FERROCHELATASE, MITOCHONDRIAL"/>
    <property type="match status" value="1"/>
</dbReference>
<dbReference type="SUPFAM" id="SSF53800">
    <property type="entry name" value="Chelatase"/>
    <property type="match status" value="1"/>
</dbReference>
<comment type="subcellular location">
    <subcellularLocation>
        <location evidence="7 8">Cytoplasm</location>
    </subcellularLocation>
</comment>
<protein>
    <recommendedName>
        <fullName evidence="7 8">Ferrochelatase</fullName>
        <ecNumber evidence="7 8">4.98.1.1</ecNumber>
    </recommendedName>
    <alternativeName>
        <fullName evidence="7">Heme synthase</fullName>
    </alternativeName>
    <alternativeName>
        <fullName evidence="7">Protoheme ferro-lyase</fullName>
    </alternativeName>
</protein>
<dbReference type="Gene3D" id="3.40.50.1400">
    <property type="match status" value="2"/>
</dbReference>
<comment type="similarity">
    <text evidence="1 7 8">Belongs to the ferrochelatase family.</text>
</comment>
<dbReference type="GO" id="GO:0046872">
    <property type="term" value="F:metal ion binding"/>
    <property type="evidence" value="ECO:0007669"/>
    <property type="project" value="UniProtKB-KW"/>
</dbReference>
<comment type="caution">
    <text evidence="9">The sequence shown here is derived from an EMBL/GenBank/DDBJ whole genome shotgun (WGS) entry which is preliminary data.</text>
</comment>
<keyword evidence="3 7" id="KW-0350">Heme biosynthesis</keyword>
<evidence type="ECO:0000256" key="7">
    <source>
        <dbReference type="HAMAP-Rule" id="MF_00323"/>
    </source>
</evidence>
<comment type="pathway">
    <text evidence="7 8">Porphyrin-containing compound metabolism; protoheme biosynthesis; protoheme from protoporphyrin-IX: step 1/1.</text>
</comment>
<dbReference type="GO" id="GO:0004325">
    <property type="term" value="F:ferrochelatase activity"/>
    <property type="evidence" value="ECO:0007669"/>
    <property type="project" value="UniProtKB-UniRule"/>
</dbReference>
<dbReference type="InterPro" id="IPR033644">
    <property type="entry name" value="Ferrochelatase_C"/>
</dbReference>